<gene>
    <name evidence="1" type="ORF">V1525DRAFT_392895</name>
</gene>
<dbReference type="Proteomes" id="UP001433508">
    <property type="component" value="Unassembled WGS sequence"/>
</dbReference>
<comment type="caution">
    <text evidence="1">The sequence shown here is derived from an EMBL/GenBank/DDBJ whole genome shotgun (WGS) entry which is preliminary data.</text>
</comment>
<protein>
    <submittedName>
        <fullName evidence="1">Uncharacterized protein</fullName>
    </submittedName>
</protein>
<proteinExistence type="predicted"/>
<dbReference type="EMBL" id="MU971335">
    <property type="protein sequence ID" value="KAK9241354.1"/>
    <property type="molecule type" value="Genomic_DNA"/>
</dbReference>
<keyword evidence="2" id="KW-1185">Reference proteome</keyword>
<evidence type="ECO:0000313" key="1">
    <source>
        <dbReference type="EMBL" id="KAK9241354.1"/>
    </source>
</evidence>
<sequence length="569" mass="62781">MSSTHSGDGSSTAAMGTETIDIAPSLPGKSKLRRSNSLNICPPKAFLPEPISAPTTPTTRSSVQPNSRHLSLRVSSSRPSSQLSRSVSLQSAVSSQRTGQSDVDSPILSAFRNLSTHGVDDSDPESMRSQGNSISPGLMIARKLEDVVVPGPPMKDVWLKEERRKQRKETIRSSFMWPSKKIFSRTDNKVSEGQPSVSISRPFNVSHVLHLEVQDFFSHSPSQMATIDNNKNALDPKRYKQRKLPPTPLTPPLTPERKKTDSSIRRTVAAITMPTAPSSPTDSALRSPSLILPASWRRRSRDSGLSQSCSSGQLSSRTSPQSCDNKGRGDGQILPPGSPSSPPTPPQRSHSRQWRPPPEKTAPPRPNRPDSTWYDDEDKDVLEYIMDRYYRQSMSMIYSDVKVQQPKILSNGDRLSLNSRRPSEVAIYDVEDEGLPEVHDIKDLPLQPILPLRLSTSRLSFESDYSSASSVSSQPVNSASASPVPIKVQRTMMNGNLPQRSQNSSSISSRFQSLKHSSKGAMRHERRISEEPDDLSAYESQSAKSAVNRRVSVERVSYESPVLGTATFF</sequence>
<evidence type="ECO:0000313" key="2">
    <source>
        <dbReference type="Proteomes" id="UP001433508"/>
    </source>
</evidence>
<organism evidence="1 2">
    <name type="scientific">Lipomyces kononenkoae</name>
    <name type="common">Yeast</name>
    <dbReference type="NCBI Taxonomy" id="34357"/>
    <lineage>
        <taxon>Eukaryota</taxon>
        <taxon>Fungi</taxon>
        <taxon>Dikarya</taxon>
        <taxon>Ascomycota</taxon>
        <taxon>Saccharomycotina</taxon>
        <taxon>Lipomycetes</taxon>
        <taxon>Lipomycetales</taxon>
        <taxon>Lipomycetaceae</taxon>
        <taxon>Lipomyces</taxon>
    </lineage>
</organism>
<accession>A0ACC3TBN0</accession>
<name>A0ACC3TBN0_LIPKO</name>
<reference evidence="2" key="1">
    <citation type="journal article" date="2024" name="Front. Bioeng. Biotechnol.">
        <title>Genome-scale model development and genomic sequencing of the oleaginous clade Lipomyces.</title>
        <authorList>
            <person name="Czajka J.J."/>
            <person name="Han Y."/>
            <person name="Kim J."/>
            <person name="Mondo S.J."/>
            <person name="Hofstad B.A."/>
            <person name="Robles A."/>
            <person name="Haridas S."/>
            <person name="Riley R."/>
            <person name="LaButti K."/>
            <person name="Pangilinan J."/>
            <person name="Andreopoulos W."/>
            <person name="Lipzen A."/>
            <person name="Yan J."/>
            <person name="Wang M."/>
            <person name="Ng V."/>
            <person name="Grigoriev I.V."/>
            <person name="Spatafora J.W."/>
            <person name="Magnuson J.K."/>
            <person name="Baker S.E."/>
            <person name="Pomraning K.R."/>
        </authorList>
    </citation>
    <scope>NUCLEOTIDE SEQUENCE [LARGE SCALE GENOMIC DNA]</scope>
    <source>
        <strain evidence="2">CBS 7786</strain>
    </source>
</reference>